<keyword evidence="2" id="KW-1185">Reference proteome</keyword>
<dbReference type="InterPro" id="IPR050490">
    <property type="entry name" value="Bact_solute-bd_prot1"/>
</dbReference>
<gene>
    <name evidence="1" type="ORF">O4J56_21345</name>
</gene>
<accession>A0ABT4U8B9</accession>
<dbReference type="Proteomes" id="UP001527866">
    <property type="component" value="Unassembled WGS sequence"/>
</dbReference>
<dbReference type="EMBL" id="JAQFWQ010000070">
    <property type="protein sequence ID" value="MDA2813205.1"/>
    <property type="molecule type" value="Genomic_DNA"/>
</dbReference>
<evidence type="ECO:0000313" key="1">
    <source>
        <dbReference type="EMBL" id="MDA2813205.1"/>
    </source>
</evidence>
<protein>
    <submittedName>
        <fullName evidence="1">Extracellular solute-binding protein</fullName>
    </submittedName>
</protein>
<comment type="caution">
    <text evidence="1">The sequence shown here is derived from an EMBL/GenBank/DDBJ whole genome shotgun (WGS) entry which is preliminary data.</text>
</comment>
<dbReference type="Pfam" id="PF01547">
    <property type="entry name" value="SBP_bac_1"/>
    <property type="match status" value="1"/>
</dbReference>
<proteinExistence type="predicted"/>
<dbReference type="PANTHER" id="PTHR43649">
    <property type="entry name" value="ARABINOSE-BINDING PROTEIN-RELATED"/>
    <property type="match status" value="1"/>
</dbReference>
<dbReference type="InterPro" id="IPR006059">
    <property type="entry name" value="SBP"/>
</dbReference>
<dbReference type="Gene3D" id="3.40.190.10">
    <property type="entry name" value="Periplasmic binding protein-like II"/>
    <property type="match status" value="2"/>
</dbReference>
<sequence length="421" mass="45137">MLAVPATAAAAALLAAGCGGGGADGEVELRFSWWGADDRHEATQEVIDLFEEKNPGITVTAEYTDWEGYWDKLATSTAANDMPDVVTMEERFLREYSDRGALADLNELEGLDTSNVDELVASSGDVDGQKFGVATGVNVLSVMADPAQFEAAGVEIPDDGAWTWEEYVATSAEITEASGGDIYGSQAMGYNESSFNIYARQHGEALYAEDGSLGFSKKTLEDWFGLVAQMQEEEAQPTPAENVEIEAGGPDQSVISTGSGAMAHFWSNQLAAISGAAEGDVELLRYPGETEFDRTGMYFKPAMYYSVSAGSDHPEEAAKFVDFLLNDVDAGRIILADRGLPANTEVRAAITEDLDEAGTRSAEFVEELRPDIVDGPPPPPIGAGDVVEITRRIVDDVHFGEITPEEAADRFIKEVEAATQQ</sequence>
<reference evidence="1 2" key="1">
    <citation type="submission" date="2023-01" db="EMBL/GenBank/DDBJ databases">
        <title>Draft genome sequence of Nocardiopsis sp. RSe5-2 isolated from halophytes.</title>
        <authorList>
            <person name="Duangmal K."/>
            <person name="Chantavorakit T."/>
        </authorList>
    </citation>
    <scope>NUCLEOTIDE SEQUENCE [LARGE SCALE GENOMIC DNA]</scope>
    <source>
        <strain evidence="1 2">RSe5-2</strain>
    </source>
</reference>
<organism evidence="1 2">
    <name type="scientific">Nocardiopsis endophytica</name>
    <dbReference type="NCBI Taxonomy" id="3018445"/>
    <lineage>
        <taxon>Bacteria</taxon>
        <taxon>Bacillati</taxon>
        <taxon>Actinomycetota</taxon>
        <taxon>Actinomycetes</taxon>
        <taxon>Streptosporangiales</taxon>
        <taxon>Nocardiopsidaceae</taxon>
        <taxon>Nocardiopsis</taxon>
    </lineage>
</organism>
<dbReference type="PANTHER" id="PTHR43649:SF11">
    <property type="entry name" value="ABC TRANSPORTER SUBSTRATE-BINDING PROTEIN YESO-RELATED"/>
    <property type="match status" value="1"/>
</dbReference>
<evidence type="ECO:0000313" key="2">
    <source>
        <dbReference type="Proteomes" id="UP001527866"/>
    </source>
</evidence>
<dbReference type="SUPFAM" id="SSF53850">
    <property type="entry name" value="Periplasmic binding protein-like II"/>
    <property type="match status" value="1"/>
</dbReference>
<name>A0ABT4U8B9_9ACTN</name>